<dbReference type="InterPro" id="IPR000182">
    <property type="entry name" value="GNAT_dom"/>
</dbReference>
<dbReference type="InterPro" id="IPR050276">
    <property type="entry name" value="MshD_Acetyltransferase"/>
</dbReference>
<dbReference type="PANTHER" id="PTHR43617">
    <property type="entry name" value="L-AMINO ACID N-ACETYLTRANSFERASE"/>
    <property type="match status" value="1"/>
</dbReference>
<dbReference type="CDD" id="cd04301">
    <property type="entry name" value="NAT_SF"/>
    <property type="match status" value="1"/>
</dbReference>
<evidence type="ECO:0000313" key="3">
    <source>
        <dbReference type="Proteomes" id="UP000177050"/>
    </source>
</evidence>
<feature type="domain" description="N-acetyltransferase" evidence="1">
    <location>
        <begin position="3"/>
        <end position="164"/>
    </location>
</feature>
<dbReference type="InterPro" id="IPR016181">
    <property type="entry name" value="Acyl_CoA_acyltransferase"/>
</dbReference>
<comment type="caution">
    <text evidence="2">The sequence shown here is derived from an EMBL/GenBank/DDBJ whole genome shotgun (WGS) entry which is preliminary data.</text>
</comment>
<dbReference type="EMBL" id="MGBR01000001">
    <property type="protein sequence ID" value="OGK74147.1"/>
    <property type="molecule type" value="Genomic_DNA"/>
</dbReference>
<protein>
    <recommendedName>
        <fullName evidence="1">N-acetyltransferase domain-containing protein</fullName>
    </recommendedName>
</protein>
<evidence type="ECO:0000259" key="1">
    <source>
        <dbReference type="PROSITE" id="PS51186"/>
    </source>
</evidence>
<sequence length="164" mass="19087">MDIDIREYTEKDLLFVKSSFENLHDYVVSIDPIKRIRKMPGYLEVFFEKFVNNIKNNQGKIYISEFEGKPIGFIGGFVADKQSTENLLEVVPSKLGIISDIYLIPEYRGKKIGEKLMKRMEEYLISNNCDAIWVDTNSFNKPALRLYKSIGFSEREIGLMKKIK</sequence>
<gene>
    <name evidence="2" type="ORF">A3K52_05260</name>
</gene>
<dbReference type="PROSITE" id="PS51186">
    <property type="entry name" value="GNAT"/>
    <property type="match status" value="1"/>
</dbReference>
<dbReference type="Proteomes" id="UP000177050">
    <property type="component" value="Unassembled WGS sequence"/>
</dbReference>
<organism evidence="2 3">
    <name type="scientific">Candidatus Roizmanbacteria bacterium RIFOXYD1_FULL_38_12</name>
    <dbReference type="NCBI Taxonomy" id="1802093"/>
    <lineage>
        <taxon>Bacteria</taxon>
        <taxon>Candidatus Roizmaniibacteriota</taxon>
    </lineage>
</organism>
<reference evidence="2 3" key="1">
    <citation type="journal article" date="2016" name="Nat. Commun.">
        <title>Thousands of microbial genomes shed light on interconnected biogeochemical processes in an aquifer system.</title>
        <authorList>
            <person name="Anantharaman K."/>
            <person name="Brown C.T."/>
            <person name="Hug L.A."/>
            <person name="Sharon I."/>
            <person name="Castelle C.J."/>
            <person name="Probst A.J."/>
            <person name="Thomas B.C."/>
            <person name="Singh A."/>
            <person name="Wilkins M.J."/>
            <person name="Karaoz U."/>
            <person name="Brodie E.L."/>
            <person name="Williams K.H."/>
            <person name="Hubbard S.S."/>
            <person name="Banfield J.F."/>
        </authorList>
    </citation>
    <scope>NUCLEOTIDE SEQUENCE [LARGE SCALE GENOMIC DNA]</scope>
</reference>
<dbReference type="SUPFAM" id="SSF55729">
    <property type="entry name" value="Acyl-CoA N-acyltransferases (Nat)"/>
    <property type="match status" value="1"/>
</dbReference>
<proteinExistence type="predicted"/>
<dbReference type="AlphaFoldDB" id="A0A1F7L209"/>
<dbReference type="Pfam" id="PF00583">
    <property type="entry name" value="Acetyltransf_1"/>
    <property type="match status" value="1"/>
</dbReference>
<dbReference type="Gene3D" id="3.40.630.30">
    <property type="match status" value="1"/>
</dbReference>
<evidence type="ECO:0000313" key="2">
    <source>
        <dbReference type="EMBL" id="OGK74147.1"/>
    </source>
</evidence>
<dbReference type="GO" id="GO:0016747">
    <property type="term" value="F:acyltransferase activity, transferring groups other than amino-acyl groups"/>
    <property type="evidence" value="ECO:0007669"/>
    <property type="project" value="InterPro"/>
</dbReference>
<name>A0A1F7L209_9BACT</name>
<accession>A0A1F7L209</accession>